<dbReference type="CDD" id="cd08278">
    <property type="entry name" value="benzyl_alcohol_DH"/>
    <property type="match status" value="1"/>
</dbReference>
<comment type="cofactor">
    <cofactor evidence="1 6">
        <name>Zn(2+)</name>
        <dbReference type="ChEBI" id="CHEBI:29105"/>
    </cofactor>
</comment>
<dbReference type="InterPro" id="IPR036291">
    <property type="entry name" value="NAD(P)-bd_dom_sf"/>
</dbReference>
<dbReference type="InterPro" id="IPR002328">
    <property type="entry name" value="ADH_Zn_CS"/>
</dbReference>
<gene>
    <name evidence="8" type="ORF">Z517_00647</name>
</gene>
<dbReference type="PROSITE" id="PS00059">
    <property type="entry name" value="ADH_ZINC"/>
    <property type="match status" value="1"/>
</dbReference>
<proteinExistence type="inferred from homology"/>
<evidence type="ECO:0000256" key="4">
    <source>
        <dbReference type="ARBA" id="ARBA00022833"/>
    </source>
</evidence>
<reference evidence="8 9" key="1">
    <citation type="submission" date="2015-01" db="EMBL/GenBank/DDBJ databases">
        <title>The Genome Sequence of Fonsecaea pedrosoi CBS 271.37.</title>
        <authorList>
            <consortium name="The Broad Institute Genomics Platform"/>
            <person name="Cuomo C."/>
            <person name="de Hoog S."/>
            <person name="Gorbushina A."/>
            <person name="Stielow B."/>
            <person name="Teixiera M."/>
            <person name="Abouelleil A."/>
            <person name="Chapman S.B."/>
            <person name="Priest M."/>
            <person name="Young S.K."/>
            <person name="Wortman J."/>
            <person name="Nusbaum C."/>
            <person name="Birren B."/>
        </authorList>
    </citation>
    <scope>NUCLEOTIDE SEQUENCE [LARGE SCALE GENOMIC DNA]</scope>
    <source>
        <strain evidence="8 9">CBS 271.37</strain>
    </source>
</reference>
<evidence type="ECO:0000256" key="2">
    <source>
        <dbReference type="ARBA" id="ARBA00008072"/>
    </source>
</evidence>
<dbReference type="Pfam" id="PF08240">
    <property type="entry name" value="ADH_N"/>
    <property type="match status" value="1"/>
</dbReference>
<feature type="domain" description="Enoyl reductase (ER)" evidence="7">
    <location>
        <begin position="12"/>
        <end position="391"/>
    </location>
</feature>
<dbReference type="OrthoDB" id="1560166at2759"/>
<evidence type="ECO:0000256" key="5">
    <source>
        <dbReference type="ARBA" id="ARBA00023002"/>
    </source>
</evidence>
<sequence>MITDAIVVSKPGAPFQYQQLELHDNLRPDEVLVRIKATGVCRTDLNFSKEKTMPELFPAVLGHEGAGVVERKGSNVTRFVKGDHVTVVFSSCGECKYCLRKQTSYCDLWFQYNLGIGRLDGSKVFSSLSTGRPITSHFYGQSSFARHILVSQSGLVKVDRGLSFEMAAALGCGVMTGAGAMLNVLDPTPDMTVAVVGVGAVGLSAIMALKMLETPPRKIIAVDIVPARLELARSFGATHGVNSQVRPELMKVLLDITNGRGVDGAIDTTGKPQVIQELVHSAARKGKVVTVGVEDVCPWTSSAFIAQADENSPPKLSAEPSLNVFEMVNAGCTYIGCNQGDCYPPEFLPRLLAAHYEGLFPYDQLIKTYSAKDIEKAARDVLSGDTVKAVLLWD</sequence>
<dbReference type="InterPro" id="IPR011032">
    <property type="entry name" value="GroES-like_sf"/>
</dbReference>
<evidence type="ECO:0000256" key="3">
    <source>
        <dbReference type="ARBA" id="ARBA00022723"/>
    </source>
</evidence>
<dbReference type="PANTHER" id="PTHR43350:SF2">
    <property type="entry name" value="GROES-LIKE ZINC-BINDING ALCOHOL DEHYDROGENASE FAMILY PROTEIN"/>
    <property type="match status" value="1"/>
</dbReference>
<dbReference type="InterPro" id="IPR020843">
    <property type="entry name" value="ER"/>
</dbReference>
<name>A0A0D2FF36_9EURO</name>
<dbReference type="SUPFAM" id="SSF50129">
    <property type="entry name" value="GroES-like"/>
    <property type="match status" value="1"/>
</dbReference>
<organism evidence="8 9">
    <name type="scientific">Fonsecaea pedrosoi CBS 271.37</name>
    <dbReference type="NCBI Taxonomy" id="1442368"/>
    <lineage>
        <taxon>Eukaryota</taxon>
        <taxon>Fungi</taxon>
        <taxon>Dikarya</taxon>
        <taxon>Ascomycota</taxon>
        <taxon>Pezizomycotina</taxon>
        <taxon>Eurotiomycetes</taxon>
        <taxon>Chaetothyriomycetidae</taxon>
        <taxon>Chaetothyriales</taxon>
        <taxon>Herpotrichiellaceae</taxon>
        <taxon>Fonsecaea</taxon>
    </lineage>
</organism>
<dbReference type="InterPro" id="IPR013149">
    <property type="entry name" value="ADH-like_C"/>
</dbReference>
<dbReference type="Proteomes" id="UP000053029">
    <property type="component" value="Unassembled WGS sequence"/>
</dbReference>
<keyword evidence="4 6" id="KW-0862">Zinc</keyword>
<keyword evidence="9" id="KW-1185">Reference proteome</keyword>
<dbReference type="GeneID" id="25300137"/>
<evidence type="ECO:0000313" key="8">
    <source>
        <dbReference type="EMBL" id="KIW85257.1"/>
    </source>
</evidence>
<dbReference type="Gene3D" id="3.40.50.720">
    <property type="entry name" value="NAD(P)-binding Rossmann-like Domain"/>
    <property type="match status" value="1"/>
</dbReference>
<dbReference type="RefSeq" id="XP_013289065.1">
    <property type="nucleotide sequence ID" value="XM_013433611.1"/>
</dbReference>
<evidence type="ECO:0000259" key="7">
    <source>
        <dbReference type="SMART" id="SM00829"/>
    </source>
</evidence>
<dbReference type="Pfam" id="PF00107">
    <property type="entry name" value="ADH_zinc_N"/>
    <property type="match status" value="1"/>
</dbReference>
<dbReference type="PANTHER" id="PTHR43350">
    <property type="entry name" value="NAD-DEPENDENT ALCOHOL DEHYDROGENASE"/>
    <property type="match status" value="1"/>
</dbReference>
<dbReference type="STRING" id="1442368.A0A0D2FF36"/>
<dbReference type="HOGENOM" id="CLU_026673_14_1_1"/>
<dbReference type="EMBL" id="KN846969">
    <property type="protein sequence ID" value="KIW85257.1"/>
    <property type="molecule type" value="Genomic_DNA"/>
</dbReference>
<keyword evidence="3 6" id="KW-0479">Metal-binding</keyword>
<dbReference type="GO" id="GO:0008270">
    <property type="term" value="F:zinc ion binding"/>
    <property type="evidence" value="ECO:0007669"/>
    <property type="project" value="InterPro"/>
</dbReference>
<dbReference type="Gene3D" id="3.90.180.10">
    <property type="entry name" value="Medium-chain alcohol dehydrogenases, catalytic domain"/>
    <property type="match status" value="1"/>
</dbReference>
<evidence type="ECO:0000256" key="6">
    <source>
        <dbReference type="RuleBase" id="RU361277"/>
    </source>
</evidence>
<dbReference type="SMART" id="SM00829">
    <property type="entry name" value="PKS_ER"/>
    <property type="match status" value="1"/>
</dbReference>
<dbReference type="AlphaFoldDB" id="A0A0D2FF36"/>
<evidence type="ECO:0000256" key="1">
    <source>
        <dbReference type="ARBA" id="ARBA00001947"/>
    </source>
</evidence>
<dbReference type="InterPro" id="IPR013154">
    <property type="entry name" value="ADH-like_N"/>
</dbReference>
<dbReference type="GO" id="GO:0016491">
    <property type="term" value="F:oxidoreductase activity"/>
    <property type="evidence" value="ECO:0007669"/>
    <property type="project" value="UniProtKB-KW"/>
</dbReference>
<protein>
    <recommendedName>
        <fullName evidence="7">Enoyl reductase (ER) domain-containing protein</fullName>
    </recommendedName>
</protein>
<dbReference type="SUPFAM" id="SSF51735">
    <property type="entry name" value="NAD(P)-binding Rossmann-fold domains"/>
    <property type="match status" value="1"/>
</dbReference>
<comment type="similarity">
    <text evidence="2 6">Belongs to the zinc-containing alcohol dehydrogenase family.</text>
</comment>
<accession>A0A0D2FF36</accession>
<dbReference type="VEuPathDB" id="FungiDB:Z517_00647"/>
<evidence type="ECO:0000313" key="9">
    <source>
        <dbReference type="Proteomes" id="UP000053029"/>
    </source>
</evidence>
<keyword evidence="5" id="KW-0560">Oxidoreductase</keyword>